<sequence length="325" mass="37804">MSFSKQRRQRFISEAHYNEFTNDLAETIRLRSECLINDKSLSQKAIKTFKWRIASSLLEVQILNYTAGSPIQELVQSFTITIDAFDSFISIEERKQGEALTLEITQLDAYVYVMWLLSLAKLLGHEEQIPRIMGWINKNAEFNRHRDGLFEYIVQKLTPETGPIERTLLHADVYRPLAKVIVSPAEERPAFVKAFLDGWYKKMKDCYWYGSHTDEVGHSSYFGYWAFEAALVTFLWDVDDSSYRDHLYYPKDLIDFARSRTEQPSPENDLGPQRVVASQPCSQSGFWYSPAKQNSRAQFKQGELMPDFPDSTYGATIWYWDADQD</sequence>
<evidence type="ECO:0000259" key="1">
    <source>
        <dbReference type="Pfam" id="PF08928"/>
    </source>
</evidence>
<feature type="domain" description="PoNi N-terminal" evidence="1">
    <location>
        <begin position="8"/>
        <end position="129"/>
    </location>
</feature>
<accession>A0ABX0L2H5</accession>
<keyword evidence="4" id="KW-1185">Reference proteome</keyword>
<dbReference type="Pfam" id="PF08929">
    <property type="entry name" value="PoNi_C"/>
    <property type="match status" value="1"/>
</dbReference>
<proteinExistence type="predicted"/>
<dbReference type="Gene3D" id="1.10.3920.10">
    <property type="entry name" value="PA2201 C-terminal domain-like"/>
    <property type="match status" value="1"/>
</dbReference>
<dbReference type="Proteomes" id="UP000712570">
    <property type="component" value="Unassembled WGS sequence"/>
</dbReference>
<evidence type="ECO:0000313" key="3">
    <source>
        <dbReference type="EMBL" id="NHQ86763.1"/>
    </source>
</evidence>
<dbReference type="Pfam" id="PF08928">
    <property type="entry name" value="PoNi_N"/>
    <property type="match status" value="1"/>
</dbReference>
<organism evidence="3 4">
    <name type="scientific">Iodobacter violaceini</name>
    <dbReference type="NCBI Taxonomy" id="3044271"/>
    <lineage>
        <taxon>Bacteria</taxon>
        <taxon>Pseudomonadati</taxon>
        <taxon>Pseudomonadota</taxon>
        <taxon>Betaproteobacteria</taxon>
        <taxon>Neisseriales</taxon>
        <taxon>Chitinibacteraceae</taxon>
        <taxon>Iodobacter</taxon>
    </lineage>
</organism>
<protein>
    <submittedName>
        <fullName evidence="3">DUF1911 domain-containing protein</fullName>
    </submittedName>
</protein>
<dbReference type="RefSeq" id="WP_166826092.1">
    <property type="nucleotide sequence ID" value="NZ_JAAOLX010000005.1"/>
</dbReference>
<reference evidence="3 4" key="1">
    <citation type="submission" date="2020-03" db="EMBL/GenBank/DDBJ databases">
        <title>Draft genome sequence of environmentally isolated violet-colored cultures.</title>
        <authorList>
            <person name="Wilson H.S."/>
        </authorList>
    </citation>
    <scope>NUCLEOTIDE SEQUENCE [LARGE SCALE GENOMIC DNA]</scope>
    <source>
        <strain evidence="3 4">HSC-16F04</strain>
    </source>
</reference>
<name>A0ABX0L2H5_9NEIS</name>
<dbReference type="InterPro" id="IPR028983">
    <property type="entry name" value="PA2201-like_C"/>
</dbReference>
<gene>
    <name evidence="3" type="ORF">HA050_11605</name>
</gene>
<dbReference type="EMBL" id="JAAOLX010000005">
    <property type="protein sequence ID" value="NHQ86763.1"/>
    <property type="molecule type" value="Genomic_DNA"/>
</dbReference>
<evidence type="ECO:0000259" key="2">
    <source>
        <dbReference type="Pfam" id="PF08929"/>
    </source>
</evidence>
<feature type="domain" description="PoNi C-terminal" evidence="2">
    <location>
        <begin position="146"/>
        <end position="253"/>
    </location>
</feature>
<dbReference type="InterPro" id="IPR015025">
    <property type="entry name" value="PoNi_C"/>
</dbReference>
<dbReference type="SUPFAM" id="SSF140731">
    <property type="entry name" value="PA2201 C-terminal domain-like"/>
    <property type="match status" value="1"/>
</dbReference>
<comment type="caution">
    <text evidence="3">The sequence shown here is derived from an EMBL/GenBank/DDBJ whole genome shotgun (WGS) entry which is preliminary data.</text>
</comment>
<dbReference type="InterPro" id="IPR015024">
    <property type="entry name" value="PoNi_N"/>
</dbReference>
<evidence type="ECO:0000313" key="4">
    <source>
        <dbReference type="Proteomes" id="UP000712570"/>
    </source>
</evidence>